<evidence type="ECO:0000256" key="4">
    <source>
        <dbReference type="SAM" id="SignalP"/>
    </source>
</evidence>
<feature type="compositionally biased region" description="Gly residues" evidence="2">
    <location>
        <begin position="508"/>
        <end position="521"/>
    </location>
</feature>
<feature type="compositionally biased region" description="Low complexity" evidence="2">
    <location>
        <begin position="536"/>
        <end position="549"/>
    </location>
</feature>
<dbReference type="Pfam" id="PF12849">
    <property type="entry name" value="PBP_like_2"/>
    <property type="match status" value="1"/>
</dbReference>
<evidence type="ECO:0000259" key="5">
    <source>
        <dbReference type="Pfam" id="PF12849"/>
    </source>
</evidence>
<feature type="transmembrane region" description="Helical" evidence="3">
    <location>
        <begin position="569"/>
        <end position="590"/>
    </location>
</feature>
<sequence>MNHPTKLSASHAAPLRPTTARGPRLMLTRPLRLATACLALALLSLPGLAAAAQAEESQPGGLGNAAPRAAYAQIEGSGSTWSEVIVQQWISDVDALGMKVTYNGGGSSQGRKNFAQNVTDFGISEIPYPGVDEFGNADNSNGREFAYLPIVAGGTAFTYQLKIGDELVRNLRLSGETLTRIFTGEITDWSDPAITEDNNGRAFPKLAITPVVRSDGSGTTAQLTTWMDAEYPDVWRPFFGRSGYTSYYPRKGRMLAQSGSDQVMNTISGFAGNGTIGYVEYAYPLNKDYPVVKVLNDGGFYVEPTQYNVAVALTKARINEDTTSPLYLTQILDGVYNATDPRAYPLSSYSYMVIPTGADDQRMSTAKRQTLGDFMYYSLCEGQAKAGPYGYSPLPLNLVQAGFTQLAKLKTADPAVDIENRDATRCNNPTFVAGNLKQNKLAQIAPQPAACDKEGEGPCGTSTGTGEPSTDEDQPGDPSAEGAATGNDKGTDGGNGTGNSSGTDPSAGAGGGGGGGGGGGDPAATEVDPITGEVVAAAGSTSASTGTTTDPLYATPTELSADRPMDGRAFGALATLELLALILVPGVLLARGVRRRGAGR</sequence>
<dbReference type="Gene3D" id="3.40.190.10">
    <property type="entry name" value="Periplasmic binding protein-like II"/>
    <property type="match status" value="2"/>
</dbReference>
<dbReference type="EMBL" id="FOKC01000001">
    <property type="protein sequence ID" value="SFA84625.1"/>
    <property type="molecule type" value="Genomic_DNA"/>
</dbReference>
<keyword evidence="3" id="KW-1133">Transmembrane helix</keyword>
<evidence type="ECO:0000313" key="7">
    <source>
        <dbReference type="Proteomes" id="UP000199113"/>
    </source>
</evidence>
<reference evidence="7" key="1">
    <citation type="submission" date="2016-10" db="EMBL/GenBank/DDBJ databases">
        <authorList>
            <person name="Varghese N."/>
            <person name="Submissions S."/>
        </authorList>
    </citation>
    <scope>NUCLEOTIDE SEQUENCE [LARGE SCALE GENOMIC DNA]</scope>
    <source>
        <strain evidence="7">CGMCC 1.10697</strain>
    </source>
</reference>
<keyword evidence="3" id="KW-0812">Transmembrane</keyword>
<dbReference type="InterPro" id="IPR050962">
    <property type="entry name" value="Phosphate-bind_PstS"/>
</dbReference>
<feature type="domain" description="PBP" evidence="5">
    <location>
        <begin position="65"/>
        <end position="380"/>
    </location>
</feature>
<protein>
    <submittedName>
        <fullName evidence="6">Phosphate ABC transporter, phosphate-binding protein</fullName>
    </submittedName>
</protein>
<keyword evidence="4" id="KW-0732">Signal</keyword>
<dbReference type="InterPro" id="IPR024370">
    <property type="entry name" value="PBP_domain"/>
</dbReference>
<accession>A0A1I0W789</accession>
<evidence type="ECO:0000256" key="3">
    <source>
        <dbReference type="SAM" id="Phobius"/>
    </source>
</evidence>
<feature type="region of interest" description="Disordered" evidence="2">
    <location>
        <begin position="1"/>
        <end position="21"/>
    </location>
</feature>
<dbReference type="PANTHER" id="PTHR42996:SF1">
    <property type="entry name" value="PHOSPHATE-BINDING PROTEIN PSTS"/>
    <property type="match status" value="1"/>
</dbReference>
<comment type="similarity">
    <text evidence="1">Belongs to the PstS family.</text>
</comment>
<evidence type="ECO:0000313" key="6">
    <source>
        <dbReference type="EMBL" id="SFA84625.1"/>
    </source>
</evidence>
<dbReference type="Proteomes" id="UP000199113">
    <property type="component" value="Unassembled WGS sequence"/>
</dbReference>
<evidence type="ECO:0000256" key="1">
    <source>
        <dbReference type="ARBA" id="ARBA00008725"/>
    </source>
</evidence>
<name>A0A1I0W789_9ACTN</name>
<feature type="chain" id="PRO_5039398159" evidence="4">
    <location>
        <begin position="50"/>
        <end position="600"/>
    </location>
</feature>
<keyword evidence="3" id="KW-0472">Membrane</keyword>
<feature type="region of interest" description="Disordered" evidence="2">
    <location>
        <begin position="446"/>
        <end position="564"/>
    </location>
</feature>
<dbReference type="PANTHER" id="PTHR42996">
    <property type="entry name" value="PHOSPHATE-BINDING PROTEIN PSTS"/>
    <property type="match status" value="1"/>
</dbReference>
<dbReference type="STRING" id="748909.SAMN05192575_101779"/>
<gene>
    <name evidence="6" type="ORF">SAMN05192575_101779</name>
</gene>
<dbReference type="AlphaFoldDB" id="A0A1I0W789"/>
<evidence type="ECO:0000256" key="2">
    <source>
        <dbReference type="SAM" id="MobiDB-lite"/>
    </source>
</evidence>
<dbReference type="SUPFAM" id="SSF53850">
    <property type="entry name" value="Periplasmic binding protein-like II"/>
    <property type="match status" value="1"/>
</dbReference>
<feature type="signal peptide" evidence="4">
    <location>
        <begin position="1"/>
        <end position="49"/>
    </location>
</feature>
<organism evidence="6 7">
    <name type="scientific">Nocardioides alpinus</name>
    <dbReference type="NCBI Taxonomy" id="748909"/>
    <lineage>
        <taxon>Bacteria</taxon>
        <taxon>Bacillati</taxon>
        <taxon>Actinomycetota</taxon>
        <taxon>Actinomycetes</taxon>
        <taxon>Propionibacteriales</taxon>
        <taxon>Nocardioidaceae</taxon>
        <taxon>Nocardioides</taxon>
    </lineage>
</organism>
<dbReference type="RefSeq" id="WP_231263092.1">
    <property type="nucleotide sequence ID" value="NZ_FOKC01000001.1"/>
</dbReference>
<proteinExistence type="inferred from homology"/>